<dbReference type="Gene3D" id="1.10.630.10">
    <property type="entry name" value="Cytochrome P450"/>
    <property type="match status" value="1"/>
</dbReference>
<evidence type="ECO:0000313" key="10">
    <source>
        <dbReference type="Proteomes" id="UP000245711"/>
    </source>
</evidence>
<accession>A0A2S2C676</accession>
<dbReference type="PROSITE" id="PS00086">
    <property type="entry name" value="CYTOCHROME_P450"/>
    <property type="match status" value="1"/>
</dbReference>
<dbReference type="Proteomes" id="UP000245711">
    <property type="component" value="Plasmid pRB98"/>
</dbReference>
<evidence type="ECO:0000256" key="3">
    <source>
        <dbReference type="ARBA" id="ARBA00022617"/>
    </source>
</evidence>
<keyword evidence="10" id="KW-1185">Reference proteome</keyword>
<comment type="similarity">
    <text evidence="2 8">Belongs to the cytochrome P450 family.</text>
</comment>
<sequence>MKAVSMNLGHTRSVQQLSDSRYLVAGYAEALEVLADRRLANDPSNAAAQHSDITSQVAALQRRGTSMQMCDAARHAQLRRAVAPALTPSRYDAHLARMEQRARHSLDALRARGEGDLVTEFLLPLVFSVICDLLGVPAADRNRVLAWSEDSTMEDPNISATGGNALDEYIASLLAAKAECPSNDLCSELAAARQAGRLSDSEAVGTASLMVVAGYETTVSFLSTSALTLLMAPRLRQLLVQRPELLPMTVEELFRYITPTRATWTRFATENVPIGDTVIPAGSTVTIDLAAANRDPLHFTKPDRMDPSRGDKKHLAFGHGPHYCPGATLARRQSQIVFKALLPRLADLRLAAPVDELRWHQNRFSRRPQSLLVTVVDSHPEDMDTE</sequence>
<keyword evidence="9" id="KW-0614">Plasmid</keyword>
<name>A0A2S2C676_9NOCA</name>
<dbReference type="OrthoDB" id="3664945at2"/>
<dbReference type="FunFam" id="1.10.630.10:FF:000018">
    <property type="entry name" value="Cytochrome P450 monooxygenase"/>
    <property type="match status" value="1"/>
</dbReference>
<dbReference type="KEGG" id="roz:CBI38_33235"/>
<dbReference type="GO" id="GO:0004497">
    <property type="term" value="F:monooxygenase activity"/>
    <property type="evidence" value="ECO:0007669"/>
    <property type="project" value="UniProtKB-KW"/>
</dbReference>
<evidence type="ECO:0000256" key="6">
    <source>
        <dbReference type="ARBA" id="ARBA00023004"/>
    </source>
</evidence>
<keyword evidence="4 8" id="KW-0479">Metal-binding</keyword>
<dbReference type="EMBL" id="CP021355">
    <property type="protein sequence ID" value="AWK76314.1"/>
    <property type="molecule type" value="Genomic_DNA"/>
</dbReference>
<keyword evidence="6 8" id="KW-0408">Iron</keyword>
<evidence type="ECO:0000313" key="9">
    <source>
        <dbReference type="EMBL" id="AWK76314.1"/>
    </source>
</evidence>
<evidence type="ECO:0008006" key="11">
    <source>
        <dbReference type="Google" id="ProtNLM"/>
    </source>
</evidence>
<dbReference type="PANTHER" id="PTHR46696:SF1">
    <property type="entry name" value="CYTOCHROME P450 YJIB-RELATED"/>
    <property type="match status" value="1"/>
</dbReference>
<dbReference type="InterPro" id="IPR036396">
    <property type="entry name" value="Cyt_P450_sf"/>
</dbReference>
<keyword evidence="7 8" id="KW-0503">Monooxygenase</keyword>
<protein>
    <recommendedName>
        <fullName evidence="11">Cytochrome P450</fullName>
    </recommendedName>
</protein>
<proteinExistence type="inferred from homology"/>
<evidence type="ECO:0000256" key="1">
    <source>
        <dbReference type="ARBA" id="ARBA00001971"/>
    </source>
</evidence>
<dbReference type="AlphaFoldDB" id="A0A2S2C676"/>
<dbReference type="PRINTS" id="PR00359">
    <property type="entry name" value="BP450"/>
</dbReference>
<evidence type="ECO:0000256" key="8">
    <source>
        <dbReference type="RuleBase" id="RU000461"/>
    </source>
</evidence>
<evidence type="ECO:0000256" key="4">
    <source>
        <dbReference type="ARBA" id="ARBA00022723"/>
    </source>
</evidence>
<keyword evidence="5 8" id="KW-0560">Oxidoreductase</keyword>
<organism evidence="9 10">
    <name type="scientific">Rhodococcus oxybenzonivorans</name>
    <dbReference type="NCBI Taxonomy" id="1990687"/>
    <lineage>
        <taxon>Bacteria</taxon>
        <taxon>Bacillati</taxon>
        <taxon>Actinomycetota</taxon>
        <taxon>Actinomycetes</taxon>
        <taxon>Mycobacteriales</taxon>
        <taxon>Nocardiaceae</taxon>
        <taxon>Rhodococcus</taxon>
    </lineage>
</organism>
<dbReference type="SUPFAM" id="SSF48264">
    <property type="entry name" value="Cytochrome P450"/>
    <property type="match status" value="1"/>
</dbReference>
<dbReference type="PANTHER" id="PTHR46696">
    <property type="entry name" value="P450, PUTATIVE (EUROFUNG)-RELATED"/>
    <property type="match status" value="1"/>
</dbReference>
<geneLocation type="plasmid" evidence="10">
    <name>prb98</name>
</geneLocation>
<evidence type="ECO:0000256" key="7">
    <source>
        <dbReference type="ARBA" id="ARBA00023033"/>
    </source>
</evidence>
<dbReference type="GO" id="GO:0005506">
    <property type="term" value="F:iron ion binding"/>
    <property type="evidence" value="ECO:0007669"/>
    <property type="project" value="InterPro"/>
</dbReference>
<reference evidence="9 10" key="1">
    <citation type="submission" date="2017-05" db="EMBL/GenBank/DDBJ databases">
        <title>Isolation of Rhodococcus sp. S2-17 biodegrading of BP-3.</title>
        <authorList>
            <person name="Lee Y."/>
            <person name="Kim K.H."/>
            <person name="Chun B.H."/>
            <person name="Jung H.S."/>
            <person name="Jeon C.O."/>
        </authorList>
    </citation>
    <scope>NUCLEOTIDE SEQUENCE [LARGE SCALE GENOMIC DNA]</scope>
    <source>
        <strain evidence="9 10">S2-17</strain>
        <plasmid evidence="10">prb98</plasmid>
    </source>
</reference>
<gene>
    <name evidence="9" type="ORF">CBI38_33235</name>
</gene>
<evidence type="ECO:0000256" key="5">
    <source>
        <dbReference type="ARBA" id="ARBA00023002"/>
    </source>
</evidence>
<dbReference type="GO" id="GO:0020037">
    <property type="term" value="F:heme binding"/>
    <property type="evidence" value="ECO:0007669"/>
    <property type="project" value="InterPro"/>
</dbReference>
<comment type="cofactor">
    <cofactor evidence="1">
        <name>heme</name>
        <dbReference type="ChEBI" id="CHEBI:30413"/>
    </cofactor>
</comment>
<dbReference type="GO" id="GO:0016705">
    <property type="term" value="F:oxidoreductase activity, acting on paired donors, with incorporation or reduction of molecular oxygen"/>
    <property type="evidence" value="ECO:0007669"/>
    <property type="project" value="InterPro"/>
</dbReference>
<dbReference type="Pfam" id="PF00067">
    <property type="entry name" value="p450"/>
    <property type="match status" value="1"/>
</dbReference>
<dbReference type="InterPro" id="IPR017972">
    <property type="entry name" value="Cyt_P450_CS"/>
</dbReference>
<dbReference type="InterPro" id="IPR002397">
    <property type="entry name" value="Cyt_P450_B"/>
</dbReference>
<evidence type="ECO:0000256" key="2">
    <source>
        <dbReference type="ARBA" id="ARBA00010617"/>
    </source>
</evidence>
<dbReference type="InterPro" id="IPR001128">
    <property type="entry name" value="Cyt_P450"/>
</dbReference>
<keyword evidence="3 8" id="KW-0349">Heme</keyword>